<protein>
    <submittedName>
        <fullName evidence="3">Phosphatase PAP2 family protein</fullName>
    </submittedName>
</protein>
<dbReference type="Gene3D" id="1.20.144.10">
    <property type="entry name" value="Phosphatidic acid phosphatase type 2/haloperoxidase"/>
    <property type="match status" value="1"/>
</dbReference>
<dbReference type="Pfam" id="PF01569">
    <property type="entry name" value="PAP2"/>
    <property type="match status" value="1"/>
</dbReference>
<dbReference type="EMBL" id="RDFA01000002">
    <property type="protein sequence ID" value="RXK50126.1"/>
    <property type="molecule type" value="Genomic_DNA"/>
</dbReference>
<dbReference type="InterPro" id="IPR036938">
    <property type="entry name" value="PAP2/HPO_sf"/>
</dbReference>
<evidence type="ECO:0000313" key="3">
    <source>
        <dbReference type="EMBL" id="RXK50126.1"/>
    </source>
</evidence>
<dbReference type="OrthoDB" id="10182at2157"/>
<feature type="transmembrane region" description="Helical" evidence="1">
    <location>
        <begin position="171"/>
        <end position="189"/>
    </location>
</feature>
<feature type="transmembrane region" description="Helical" evidence="1">
    <location>
        <begin position="273"/>
        <end position="293"/>
    </location>
</feature>
<comment type="caution">
    <text evidence="3">The sequence shown here is derived from an EMBL/GenBank/DDBJ whole genome shotgun (WGS) entry which is preliminary data.</text>
</comment>
<dbReference type="SMART" id="SM00014">
    <property type="entry name" value="acidPPc"/>
    <property type="match status" value="1"/>
</dbReference>
<keyword evidence="1" id="KW-0812">Transmembrane</keyword>
<proteinExistence type="predicted"/>
<dbReference type="Proteomes" id="UP000289691">
    <property type="component" value="Unassembled WGS sequence"/>
</dbReference>
<evidence type="ECO:0000313" key="4">
    <source>
        <dbReference type="Proteomes" id="UP000289691"/>
    </source>
</evidence>
<reference evidence="3 4" key="1">
    <citation type="submission" date="2019-01" db="EMBL/GenBank/DDBJ databases">
        <title>Halorientalis sp. F13-25 a new haloarchaeum isolated from hypersaline water.</title>
        <authorList>
            <person name="Ana D.-V."/>
            <person name="Cristina S.-P."/>
            <person name="Antonio V."/>
        </authorList>
    </citation>
    <scope>NUCLEOTIDE SEQUENCE [LARGE SCALE GENOMIC DNA]</scope>
    <source>
        <strain evidence="3 4">F13-25</strain>
    </source>
</reference>
<feature type="transmembrane region" description="Helical" evidence="1">
    <location>
        <begin position="60"/>
        <end position="78"/>
    </location>
</feature>
<gene>
    <name evidence="3" type="ORF">EAF64_06060</name>
</gene>
<dbReference type="PANTHER" id="PTHR14969:SF13">
    <property type="entry name" value="AT30094P"/>
    <property type="match status" value="1"/>
</dbReference>
<organism evidence="3 4">
    <name type="scientific">Halorientalis pallida</name>
    <dbReference type="NCBI Taxonomy" id="2479928"/>
    <lineage>
        <taxon>Archaea</taxon>
        <taxon>Methanobacteriati</taxon>
        <taxon>Methanobacteriota</taxon>
        <taxon>Stenosarchaea group</taxon>
        <taxon>Halobacteria</taxon>
        <taxon>Halobacteriales</taxon>
        <taxon>Haloarculaceae</taxon>
        <taxon>Halorientalis</taxon>
    </lineage>
</organism>
<keyword evidence="4" id="KW-1185">Reference proteome</keyword>
<dbReference type="PANTHER" id="PTHR14969">
    <property type="entry name" value="SPHINGOSINE-1-PHOSPHATE PHOSPHOHYDROLASE"/>
    <property type="match status" value="1"/>
</dbReference>
<keyword evidence="1" id="KW-1133">Transmembrane helix</keyword>
<dbReference type="SUPFAM" id="SSF48317">
    <property type="entry name" value="Acid phosphatase/Vanadium-dependent haloperoxidase"/>
    <property type="match status" value="1"/>
</dbReference>
<name>A0A498L1Y0_9EURY</name>
<dbReference type="RefSeq" id="WP_129068088.1">
    <property type="nucleotide sequence ID" value="NZ_RDFA01000002.1"/>
</dbReference>
<feature type="transmembrane region" description="Helical" evidence="1">
    <location>
        <begin position="196"/>
        <end position="211"/>
    </location>
</feature>
<evidence type="ECO:0000256" key="1">
    <source>
        <dbReference type="SAM" id="Phobius"/>
    </source>
</evidence>
<feature type="transmembrane region" description="Helical" evidence="1">
    <location>
        <begin position="20"/>
        <end position="45"/>
    </location>
</feature>
<accession>A0A498L1Y0</accession>
<keyword evidence="1" id="KW-0472">Membrane</keyword>
<feature type="transmembrane region" description="Helical" evidence="1">
    <location>
        <begin position="246"/>
        <end position="267"/>
    </location>
</feature>
<evidence type="ECO:0000259" key="2">
    <source>
        <dbReference type="SMART" id="SM00014"/>
    </source>
</evidence>
<dbReference type="AlphaFoldDB" id="A0A498L1Y0"/>
<sequence>MPVRDAGAVEALGALPDPLVAAFALVTLLGDVAAYFLLFSLFYWLGDRTPVLGDRLDRPLVVQVVALGFGALALVALLKHAFALPRPPGAGQPVSVGGVPDWLRSVVRAATVDDGYGFPSGHAFGSTAVYGGLGWLASDRGDRRPLYVGATVAALVSLSRVVVGVHYLGDILAGVALGVLWLAVAVRFFSTPRQSFPTAGALAAAGVVVVGPTEYLLFGVGASLGGSVAWWTLADRIPTTAHTGREALVTAALGVVVVGGLLGVVAVLDPPPLPGVVATAVVIGTLVAVPVAGSRLDARLG</sequence>
<dbReference type="InterPro" id="IPR000326">
    <property type="entry name" value="PAP2/HPO"/>
</dbReference>
<feature type="domain" description="Phosphatidic acid phosphatase type 2/haloperoxidase" evidence="2">
    <location>
        <begin position="62"/>
        <end position="186"/>
    </location>
</feature>